<name>A0ABQ8L1N6_LABRO</name>
<protein>
    <submittedName>
        <fullName evidence="2">Transposon Tf2-9 polyprotein</fullName>
    </submittedName>
</protein>
<feature type="domain" description="Reverse transcriptase/retrotransposon-derived protein RNase H-like" evidence="1">
    <location>
        <begin position="72"/>
        <end position="113"/>
    </location>
</feature>
<dbReference type="Proteomes" id="UP000830375">
    <property type="component" value="Unassembled WGS sequence"/>
</dbReference>
<dbReference type="InterPro" id="IPR043502">
    <property type="entry name" value="DNA/RNA_pol_sf"/>
</dbReference>
<sequence length="173" mass="18911">MFLFSKVKIKFLGQIIKASRVGFGNGQPPWRILTTFGSETTATQRLTEKVQYVGVGVTSARGLRENERGTDNPPGLALYDPNKDTVVSADASSLGLGVVLLQKQADNTWKPVADVLSRAPINSTAEGLSEDDINLYAGKPSSYRKEAQRDPRAPRQRFYTPAAEEVLCGRLAR</sequence>
<evidence type="ECO:0000313" key="2">
    <source>
        <dbReference type="EMBL" id="KAI2643872.1"/>
    </source>
</evidence>
<gene>
    <name evidence="2" type="ORF">H4Q32_024890</name>
</gene>
<dbReference type="InterPro" id="IPR041577">
    <property type="entry name" value="RT_RNaseH_2"/>
</dbReference>
<organism evidence="2 3">
    <name type="scientific">Labeo rohita</name>
    <name type="common">Indian major carp</name>
    <name type="synonym">Cyprinus rohita</name>
    <dbReference type="NCBI Taxonomy" id="84645"/>
    <lineage>
        <taxon>Eukaryota</taxon>
        <taxon>Metazoa</taxon>
        <taxon>Chordata</taxon>
        <taxon>Craniata</taxon>
        <taxon>Vertebrata</taxon>
        <taxon>Euteleostomi</taxon>
        <taxon>Actinopterygii</taxon>
        <taxon>Neopterygii</taxon>
        <taxon>Teleostei</taxon>
        <taxon>Ostariophysi</taxon>
        <taxon>Cypriniformes</taxon>
        <taxon>Cyprinidae</taxon>
        <taxon>Labeoninae</taxon>
        <taxon>Labeonini</taxon>
        <taxon>Labeo</taxon>
    </lineage>
</organism>
<proteinExistence type="predicted"/>
<dbReference type="SUPFAM" id="SSF56672">
    <property type="entry name" value="DNA/RNA polymerases"/>
    <property type="match status" value="1"/>
</dbReference>
<evidence type="ECO:0000313" key="3">
    <source>
        <dbReference type="Proteomes" id="UP000830375"/>
    </source>
</evidence>
<accession>A0ABQ8L1N6</accession>
<keyword evidence="3" id="KW-1185">Reference proteome</keyword>
<dbReference type="EMBL" id="JACTAM010002716">
    <property type="protein sequence ID" value="KAI2643872.1"/>
    <property type="molecule type" value="Genomic_DNA"/>
</dbReference>
<dbReference type="Pfam" id="PF17919">
    <property type="entry name" value="RT_RNaseH_2"/>
    <property type="match status" value="1"/>
</dbReference>
<reference evidence="2 3" key="1">
    <citation type="submission" date="2022-01" db="EMBL/GenBank/DDBJ databases">
        <title>A high-quality chromosome-level genome assembly of rohu carp, Labeo rohita.</title>
        <authorList>
            <person name="Arick M.A. II"/>
            <person name="Hsu C.-Y."/>
            <person name="Magbanua Z."/>
            <person name="Pechanova O."/>
            <person name="Grover C."/>
            <person name="Miller E."/>
            <person name="Thrash A."/>
            <person name="Ezzel L."/>
            <person name="Alam S."/>
            <person name="Benzie J."/>
            <person name="Hamilton M."/>
            <person name="Karsi A."/>
            <person name="Lawrence M.L."/>
            <person name="Peterson D.G."/>
        </authorList>
    </citation>
    <scope>NUCLEOTIDE SEQUENCE [LARGE SCALE GENOMIC DNA]</scope>
    <source>
        <strain evidence="3">BAU-BD-2019</strain>
        <tissue evidence="2">Blood</tissue>
    </source>
</reference>
<comment type="caution">
    <text evidence="2">The sequence shown here is derived from an EMBL/GenBank/DDBJ whole genome shotgun (WGS) entry which is preliminary data.</text>
</comment>
<evidence type="ECO:0000259" key="1">
    <source>
        <dbReference type="Pfam" id="PF17919"/>
    </source>
</evidence>